<protein>
    <recommendedName>
        <fullName evidence="1">D-aminoacyl-tRNA deacylase</fullName>
        <ecNumber evidence="1">3.1.1.96</ecNumber>
    </recommendedName>
</protein>
<keyword evidence="4" id="KW-1133">Transmembrane helix</keyword>
<accession>A0A0V1FSI9</accession>
<keyword evidence="4" id="KW-0472">Membrane</keyword>
<sequence length="142" mass="16464">MNFVIRQRLIAQRIHGSDEYFGCSEILISGSPLKDISSKSYAEKRWNKSLEDLLLKIFCLSQCLLLVFFTVNAVLKRNKLNFHLSVDASEAAQFYYNSHVALSVENDGPVTIILDSKQKWKKHFMLLFSCYEIFIFKIGNKF</sequence>
<dbReference type="SUPFAM" id="SSF69500">
    <property type="entry name" value="DTD-like"/>
    <property type="match status" value="1"/>
</dbReference>
<evidence type="ECO:0000256" key="3">
    <source>
        <dbReference type="ARBA" id="ARBA00048018"/>
    </source>
</evidence>
<dbReference type="EC" id="3.1.1.96" evidence="1"/>
<organism evidence="5 6">
    <name type="scientific">Trichinella pseudospiralis</name>
    <name type="common">Parasitic roundworm</name>
    <dbReference type="NCBI Taxonomy" id="6337"/>
    <lineage>
        <taxon>Eukaryota</taxon>
        <taxon>Metazoa</taxon>
        <taxon>Ecdysozoa</taxon>
        <taxon>Nematoda</taxon>
        <taxon>Enoplea</taxon>
        <taxon>Dorylaimia</taxon>
        <taxon>Trichinellida</taxon>
        <taxon>Trichinellidae</taxon>
        <taxon>Trichinella</taxon>
    </lineage>
</organism>
<proteinExistence type="predicted"/>
<evidence type="ECO:0000313" key="5">
    <source>
        <dbReference type="EMBL" id="KRY88885.1"/>
    </source>
</evidence>
<keyword evidence="6" id="KW-1185">Reference proteome</keyword>
<comment type="catalytic activity">
    <reaction evidence="3">
        <text>a D-aminoacyl-tRNA + H2O = a tRNA + a D-alpha-amino acid + H(+)</text>
        <dbReference type="Rhea" id="RHEA:13953"/>
        <dbReference type="Rhea" id="RHEA-COMP:10123"/>
        <dbReference type="Rhea" id="RHEA-COMP:10124"/>
        <dbReference type="ChEBI" id="CHEBI:15377"/>
        <dbReference type="ChEBI" id="CHEBI:15378"/>
        <dbReference type="ChEBI" id="CHEBI:59871"/>
        <dbReference type="ChEBI" id="CHEBI:78442"/>
        <dbReference type="ChEBI" id="CHEBI:79333"/>
        <dbReference type="EC" id="3.1.1.96"/>
    </reaction>
</comment>
<comment type="caution">
    <text evidence="5">The sequence shown here is derived from an EMBL/GenBank/DDBJ whole genome shotgun (WGS) entry which is preliminary data.</text>
</comment>
<evidence type="ECO:0000256" key="2">
    <source>
        <dbReference type="ARBA" id="ARBA00047676"/>
    </source>
</evidence>
<dbReference type="InterPro" id="IPR023509">
    <property type="entry name" value="DTD-like_sf"/>
</dbReference>
<dbReference type="AlphaFoldDB" id="A0A0V1FSI9"/>
<dbReference type="Proteomes" id="UP000054995">
    <property type="component" value="Unassembled WGS sequence"/>
</dbReference>
<evidence type="ECO:0000256" key="4">
    <source>
        <dbReference type="SAM" id="Phobius"/>
    </source>
</evidence>
<dbReference type="EMBL" id="JYDT01000037">
    <property type="protein sequence ID" value="KRY88885.1"/>
    <property type="molecule type" value="Genomic_DNA"/>
</dbReference>
<dbReference type="GO" id="GO:0051499">
    <property type="term" value="F:D-aminoacyl-tRNA deacylase activity"/>
    <property type="evidence" value="ECO:0007669"/>
    <property type="project" value="UniProtKB-EC"/>
</dbReference>
<name>A0A0V1FSI9_TRIPS</name>
<dbReference type="OrthoDB" id="275783at2759"/>
<feature type="transmembrane region" description="Helical" evidence="4">
    <location>
        <begin position="53"/>
        <end position="75"/>
    </location>
</feature>
<comment type="catalytic activity">
    <reaction evidence="2">
        <text>glycyl-tRNA(Ala) + H2O = tRNA(Ala) + glycine + H(+)</text>
        <dbReference type="Rhea" id="RHEA:53744"/>
        <dbReference type="Rhea" id="RHEA-COMP:9657"/>
        <dbReference type="Rhea" id="RHEA-COMP:13640"/>
        <dbReference type="ChEBI" id="CHEBI:15377"/>
        <dbReference type="ChEBI" id="CHEBI:15378"/>
        <dbReference type="ChEBI" id="CHEBI:57305"/>
        <dbReference type="ChEBI" id="CHEBI:78442"/>
        <dbReference type="ChEBI" id="CHEBI:78522"/>
        <dbReference type="EC" id="3.1.1.96"/>
    </reaction>
</comment>
<dbReference type="Gene3D" id="3.50.80.10">
    <property type="entry name" value="D-tyrosyl-tRNA(Tyr) deacylase"/>
    <property type="match status" value="1"/>
</dbReference>
<keyword evidence="4" id="KW-0812">Transmembrane</keyword>
<gene>
    <name evidence="5" type="primary">DTD1</name>
    <name evidence="5" type="ORF">T4D_3960</name>
</gene>
<reference evidence="5 6" key="1">
    <citation type="submission" date="2015-01" db="EMBL/GenBank/DDBJ databases">
        <title>Evolution of Trichinella species and genotypes.</title>
        <authorList>
            <person name="Korhonen P.K."/>
            <person name="Edoardo P."/>
            <person name="Giuseppe L.R."/>
            <person name="Gasser R.B."/>
        </authorList>
    </citation>
    <scope>NUCLEOTIDE SEQUENCE [LARGE SCALE GENOMIC DNA]</scope>
    <source>
        <strain evidence="5">ISS470</strain>
    </source>
</reference>
<evidence type="ECO:0000256" key="1">
    <source>
        <dbReference type="ARBA" id="ARBA00013056"/>
    </source>
</evidence>
<evidence type="ECO:0000313" key="6">
    <source>
        <dbReference type="Proteomes" id="UP000054995"/>
    </source>
</evidence>